<comment type="caution">
    <text evidence="1">The sequence shown here is derived from an EMBL/GenBank/DDBJ whole genome shotgun (WGS) entry which is preliminary data.</text>
</comment>
<accession>A0A9P4QPH7</accession>
<evidence type="ECO:0000313" key="2">
    <source>
        <dbReference type="Proteomes" id="UP000799444"/>
    </source>
</evidence>
<sequence>MREELCKGRWWVVVARQESATNSARHPNRTCPHQSSPRAPQASLFEAASLCHRTKACHLCHTQAEKSCLKWQCRAVPCRTHAPAAGMKRSLSDDFIPTQRHPVELRKRGSRTVVSKPTSILCEVRWGDLAVTRDGPFHGKEEHRSGEGDLF</sequence>
<name>A0A9P4QPH7_9PLEO</name>
<dbReference type="AlphaFoldDB" id="A0A9P4QPH7"/>
<organism evidence="1 2">
    <name type="scientific">Polyplosphaeria fusca</name>
    <dbReference type="NCBI Taxonomy" id="682080"/>
    <lineage>
        <taxon>Eukaryota</taxon>
        <taxon>Fungi</taxon>
        <taxon>Dikarya</taxon>
        <taxon>Ascomycota</taxon>
        <taxon>Pezizomycotina</taxon>
        <taxon>Dothideomycetes</taxon>
        <taxon>Pleosporomycetidae</taxon>
        <taxon>Pleosporales</taxon>
        <taxon>Tetraplosphaeriaceae</taxon>
        <taxon>Polyplosphaeria</taxon>
    </lineage>
</organism>
<evidence type="ECO:0000313" key="1">
    <source>
        <dbReference type="EMBL" id="KAF2728704.1"/>
    </source>
</evidence>
<dbReference type="EMBL" id="ML996269">
    <property type="protein sequence ID" value="KAF2728704.1"/>
    <property type="molecule type" value="Genomic_DNA"/>
</dbReference>
<keyword evidence="2" id="KW-1185">Reference proteome</keyword>
<proteinExistence type="predicted"/>
<protein>
    <submittedName>
        <fullName evidence="1">Uncharacterized protein</fullName>
    </submittedName>
</protein>
<gene>
    <name evidence="1" type="ORF">EJ04DRAFT_89929</name>
</gene>
<reference evidence="1" key="1">
    <citation type="journal article" date="2020" name="Stud. Mycol.">
        <title>101 Dothideomycetes genomes: a test case for predicting lifestyles and emergence of pathogens.</title>
        <authorList>
            <person name="Haridas S."/>
            <person name="Albert R."/>
            <person name="Binder M."/>
            <person name="Bloem J."/>
            <person name="Labutti K."/>
            <person name="Salamov A."/>
            <person name="Andreopoulos B."/>
            <person name="Baker S."/>
            <person name="Barry K."/>
            <person name="Bills G."/>
            <person name="Bluhm B."/>
            <person name="Cannon C."/>
            <person name="Castanera R."/>
            <person name="Culley D."/>
            <person name="Daum C."/>
            <person name="Ezra D."/>
            <person name="Gonzalez J."/>
            <person name="Henrissat B."/>
            <person name="Kuo A."/>
            <person name="Liang C."/>
            <person name="Lipzen A."/>
            <person name="Lutzoni F."/>
            <person name="Magnuson J."/>
            <person name="Mondo S."/>
            <person name="Nolan M."/>
            <person name="Ohm R."/>
            <person name="Pangilinan J."/>
            <person name="Park H.-J."/>
            <person name="Ramirez L."/>
            <person name="Alfaro M."/>
            <person name="Sun H."/>
            <person name="Tritt A."/>
            <person name="Yoshinaga Y."/>
            <person name="Zwiers L.-H."/>
            <person name="Turgeon B."/>
            <person name="Goodwin S."/>
            <person name="Spatafora J."/>
            <person name="Crous P."/>
            <person name="Grigoriev I."/>
        </authorList>
    </citation>
    <scope>NUCLEOTIDE SEQUENCE</scope>
    <source>
        <strain evidence="1">CBS 125425</strain>
    </source>
</reference>
<dbReference type="Proteomes" id="UP000799444">
    <property type="component" value="Unassembled WGS sequence"/>
</dbReference>